<proteinExistence type="predicted"/>
<gene>
    <name evidence="1" type="ORF">FB466_2089</name>
</gene>
<dbReference type="RefSeq" id="WP_141918285.1">
    <property type="nucleotide sequence ID" value="NZ_BAAAYS010000004.1"/>
</dbReference>
<sequence>MSENPDHQFWYNVRTGQVEQGPQSLAMDRIGPFSTEEEAARALDILRARSEKWAAEDTADS</sequence>
<organism evidence="1 2">
    <name type="scientific">Klugiella xanthotipulae</name>
    <dbReference type="NCBI Taxonomy" id="244735"/>
    <lineage>
        <taxon>Bacteria</taxon>
        <taxon>Bacillati</taxon>
        <taxon>Actinomycetota</taxon>
        <taxon>Actinomycetes</taxon>
        <taxon>Micrococcales</taxon>
        <taxon>Microbacteriaceae</taxon>
        <taxon>Klugiella</taxon>
    </lineage>
</organism>
<dbReference type="AlphaFoldDB" id="A0A543HS25"/>
<reference evidence="1 2" key="1">
    <citation type="submission" date="2019-06" db="EMBL/GenBank/DDBJ databases">
        <title>Sequencing the genomes of 1000 actinobacteria strains.</title>
        <authorList>
            <person name="Klenk H.-P."/>
        </authorList>
    </citation>
    <scope>NUCLEOTIDE SEQUENCE [LARGE SCALE GENOMIC DNA]</scope>
    <source>
        <strain evidence="1 2">DSM 18031</strain>
    </source>
</reference>
<keyword evidence="2" id="KW-1185">Reference proteome</keyword>
<protein>
    <recommendedName>
        <fullName evidence="3">SPOR domain-containing protein</fullName>
    </recommendedName>
</protein>
<evidence type="ECO:0000313" key="1">
    <source>
        <dbReference type="EMBL" id="TQM61153.1"/>
    </source>
</evidence>
<evidence type="ECO:0000313" key="2">
    <source>
        <dbReference type="Proteomes" id="UP000318331"/>
    </source>
</evidence>
<accession>A0A543HS25</accession>
<dbReference type="OrthoDB" id="3268477at2"/>
<comment type="caution">
    <text evidence="1">The sequence shown here is derived from an EMBL/GenBank/DDBJ whole genome shotgun (WGS) entry which is preliminary data.</text>
</comment>
<dbReference type="Proteomes" id="UP000318331">
    <property type="component" value="Unassembled WGS sequence"/>
</dbReference>
<evidence type="ECO:0008006" key="3">
    <source>
        <dbReference type="Google" id="ProtNLM"/>
    </source>
</evidence>
<dbReference type="EMBL" id="VFPN01000003">
    <property type="protein sequence ID" value="TQM61153.1"/>
    <property type="molecule type" value="Genomic_DNA"/>
</dbReference>
<name>A0A543HS25_9MICO</name>